<evidence type="ECO:0000313" key="3">
    <source>
        <dbReference type="EMBL" id="MEX8195415.1"/>
    </source>
</evidence>
<keyword evidence="2" id="KW-0175">Coiled coil</keyword>
<evidence type="ECO:0000256" key="1">
    <source>
        <dbReference type="ARBA" id="ARBA00007613"/>
    </source>
</evidence>
<protein>
    <submittedName>
        <fullName evidence="3">TolC family protein</fullName>
    </submittedName>
</protein>
<organism evidence="3 4">
    <name type="scientific">Comamonas guangdongensis</name>
    <dbReference type="NCBI Taxonomy" id="510515"/>
    <lineage>
        <taxon>Bacteria</taxon>
        <taxon>Pseudomonadati</taxon>
        <taxon>Pseudomonadota</taxon>
        <taxon>Betaproteobacteria</taxon>
        <taxon>Burkholderiales</taxon>
        <taxon>Comamonadaceae</taxon>
        <taxon>Comamonas</taxon>
    </lineage>
</organism>
<dbReference type="Gene3D" id="1.20.1600.10">
    <property type="entry name" value="Outer membrane efflux proteins (OEP)"/>
    <property type="match status" value="1"/>
</dbReference>
<comment type="similarity">
    <text evidence="1">Belongs to the outer membrane factor (OMF) (TC 1.B.17) family.</text>
</comment>
<keyword evidence="4" id="KW-1185">Reference proteome</keyword>
<dbReference type="InterPro" id="IPR010131">
    <property type="entry name" value="MdtP/NodT-like"/>
</dbReference>
<evidence type="ECO:0000256" key="2">
    <source>
        <dbReference type="SAM" id="Coils"/>
    </source>
</evidence>
<sequence>MNAEPTSFQKSRTAFEKRPVVQHRNLALLFALLVPHGGSLAQNARVDAVKPVAAENRPWLSRSSLSDPLRTEPPALNRSLRVHLPPDLLESTELNPARGSAAGVDALMPIELRCASRASAERADNPQWALQTLRASSPGPIPELTLPVAIQLAICHNPQLRASWSQIAQQAAQVGQAKSAYWPQLNAGVGRQSSDVSYGNNFPGTSTQATTQNVILSWRLWDFGARDARTDAAQAQLNAALSGQNATLQKLLGEVLYLYADAQAAEARLFTQKQLLPLADRNLLAAQRRQAGGAGSSGDTLQAVTAQARIRLEQSRAEGELSKSHAQLGYQLGLPSGVAYTLPPLLPSLAKEKLSPSPTVTDRLMAKALDDWLGYARENHPAIASARAQFKAAEAGVSATESDGLPTVDLNLGHYRNGRPTQALSSVRSRENVVGVSVSIPLFDGYANAYKVRAARATVEQKRIELQATEQQTLQDLVQQHAEAHATLKNLRAAIDLHSAASAAAQSAQRQYENHTFDILQLNQSLITLQQAQHDMVRSQLEWNRARLKLWLAEMPI</sequence>
<gene>
    <name evidence="3" type="ORF">AB6724_21515</name>
</gene>
<name>A0ABV4A0M5_9BURK</name>
<feature type="coiled-coil region" evidence="2">
    <location>
        <begin position="452"/>
        <end position="494"/>
    </location>
</feature>
<dbReference type="Proteomes" id="UP001561046">
    <property type="component" value="Unassembled WGS sequence"/>
</dbReference>
<dbReference type="PANTHER" id="PTHR30203">
    <property type="entry name" value="OUTER MEMBRANE CATION EFFLUX PROTEIN"/>
    <property type="match status" value="1"/>
</dbReference>
<evidence type="ECO:0000313" key="4">
    <source>
        <dbReference type="Proteomes" id="UP001561046"/>
    </source>
</evidence>
<comment type="caution">
    <text evidence="3">The sequence shown here is derived from an EMBL/GenBank/DDBJ whole genome shotgun (WGS) entry which is preliminary data.</text>
</comment>
<dbReference type="EMBL" id="JBFYGN010000050">
    <property type="protein sequence ID" value="MEX8195415.1"/>
    <property type="molecule type" value="Genomic_DNA"/>
</dbReference>
<dbReference type="Pfam" id="PF02321">
    <property type="entry name" value="OEP"/>
    <property type="match status" value="2"/>
</dbReference>
<dbReference type="RefSeq" id="WP_369340585.1">
    <property type="nucleotide sequence ID" value="NZ_JBFYGN010000050.1"/>
</dbReference>
<accession>A0ABV4A0M5</accession>
<dbReference type="SUPFAM" id="SSF56954">
    <property type="entry name" value="Outer membrane efflux proteins (OEP)"/>
    <property type="match status" value="1"/>
</dbReference>
<reference evidence="3 4" key="1">
    <citation type="journal article" date="2013" name="Int. J. Syst. Evol. Microbiol.">
        <title>Comamonas guangdongensis sp. nov., isolated from subterranean forest sediment, and emended description of the genus Comamonas.</title>
        <authorList>
            <person name="Zhang J."/>
            <person name="Wang Y."/>
            <person name="Zhou S."/>
            <person name="Wu C."/>
            <person name="He J."/>
            <person name="Li F."/>
        </authorList>
    </citation>
    <scope>NUCLEOTIDE SEQUENCE [LARGE SCALE GENOMIC DNA]</scope>
    <source>
        <strain evidence="3 4">CCTCC AB2011133</strain>
    </source>
</reference>
<proteinExistence type="inferred from homology"/>
<dbReference type="InterPro" id="IPR003423">
    <property type="entry name" value="OMP_efflux"/>
</dbReference>
<dbReference type="PANTHER" id="PTHR30203:SF29">
    <property type="entry name" value="PROTEIN CYAE"/>
    <property type="match status" value="1"/>
</dbReference>